<feature type="region of interest" description="Disordered" evidence="17">
    <location>
        <begin position="1"/>
        <end position="113"/>
    </location>
</feature>
<comment type="subcellular location">
    <subcellularLocation>
        <location evidence="1">Cell membrane</location>
        <topology evidence="1">Single-pass membrane protein</topology>
    </subcellularLocation>
    <subcellularLocation>
        <location evidence="2">Cytoplasm</location>
    </subcellularLocation>
</comment>
<dbReference type="SFLD" id="SFLDS00019">
    <property type="entry name" value="Glutathione_Transferase_(cytos"/>
    <property type="match status" value="1"/>
</dbReference>
<dbReference type="Pfam" id="PF22441">
    <property type="entry name" value="CLIC-like_N"/>
    <property type="match status" value="1"/>
</dbReference>
<feature type="domain" description="CLIC N-terminal" evidence="18">
    <location>
        <begin position="807"/>
        <end position="891"/>
    </location>
</feature>
<keyword evidence="6" id="KW-0963">Cytoplasm</keyword>
<feature type="compositionally biased region" description="Basic and acidic residues" evidence="17">
    <location>
        <begin position="408"/>
        <end position="419"/>
    </location>
</feature>
<comment type="similarity">
    <text evidence="3">Belongs to the chloride channel CLIC family.</text>
</comment>
<evidence type="ECO:0000256" key="8">
    <source>
        <dbReference type="ARBA" id="ARBA00022882"/>
    </source>
</evidence>
<feature type="compositionally biased region" description="Basic and acidic residues" evidence="17">
    <location>
        <begin position="71"/>
        <end position="81"/>
    </location>
</feature>
<feature type="region of interest" description="Disordered" evidence="17">
    <location>
        <begin position="482"/>
        <end position="637"/>
    </location>
</feature>
<evidence type="ECO:0000313" key="20">
    <source>
        <dbReference type="Proteomes" id="UP000257200"/>
    </source>
</evidence>
<dbReference type="InterPro" id="IPR036249">
    <property type="entry name" value="Thioredoxin-like_sf"/>
</dbReference>
<dbReference type="GO" id="GO:0005254">
    <property type="term" value="F:chloride channel activity"/>
    <property type="evidence" value="ECO:0007669"/>
    <property type="project" value="UniProtKB-KW"/>
</dbReference>
<organism evidence="19 20">
    <name type="scientific">Acanthochromis polyacanthus</name>
    <name type="common">spiny chromis</name>
    <dbReference type="NCBI Taxonomy" id="80966"/>
    <lineage>
        <taxon>Eukaryota</taxon>
        <taxon>Metazoa</taxon>
        <taxon>Chordata</taxon>
        <taxon>Craniata</taxon>
        <taxon>Vertebrata</taxon>
        <taxon>Euteleostomi</taxon>
        <taxon>Actinopterygii</taxon>
        <taxon>Neopterygii</taxon>
        <taxon>Teleostei</taxon>
        <taxon>Neoteleostei</taxon>
        <taxon>Acanthomorphata</taxon>
        <taxon>Ovalentaria</taxon>
        <taxon>Pomacentridae</taxon>
        <taxon>Acanthochromis</taxon>
    </lineage>
</organism>
<evidence type="ECO:0000256" key="14">
    <source>
        <dbReference type="ARBA" id="ARBA00023214"/>
    </source>
</evidence>
<dbReference type="Gene3D" id="3.40.30.10">
    <property type="entry name" value="Glutaredoxin"/>
    <property type="match status" value="1"/>
</dbReference>
<keyword evidence="5" id="KW-1003">Cell membrane</keyword>
<keyword evidence="20" id="KW-1185">Reference proteome</keyword>
<evidence type="ECO:0000256" key="17">
    <source>
        <dbReference type="SAM" id="MobiDB-lite"/>
    </source>
</evidence>
<feature type="compositionally biased region" description="Acidic residues" evidence="17">
    <location>
        <begin position="102"/>
        <end position="113"/>
    </location>
</feature>
<feature type="compositionally biased region" description="Basic and acidic residues" evidence="17">
    <location>
        <begin position="597"/>
        <end position="632"/>
    </location>
</feature>
<evidence type="ECO:0000256" key="15">
    <source>
        <dbReference type="ARBA" id="ARBA00023303"/>
    </source>
</evidence>
<feature type="compositionally biased region" description="Acidic residues" evidence="17">
    <location>
        <begin position="36"/>
        <end position="53"/>
    </location>
</feature>
<protein>
    <submittedName>
        <fullName evidence="19">Chloride intracellular channel protein 4-like</fullName>
    </submittedName>
</protein>
<dbReference type="InParanoid" id="A0A3Q1GUE8"/>
<evidence type="ECO:0000256" key="6">
    <source>
        <dbReference type="ARBA" id="ARBA00022490"/>
    </source>
</evidence>
<dbReference type="GO" id="GO:0016491">
    <property type="term" value="F:oxidoreductase activity"/>
    <property type="evidence" value="ECO:0007669"/>
    <property type="project" value="UniProtKB-KW"/>
</dbReference>
<dbReference type="PANTHER" id="PTHR45476:SF1">
    <property type="entry name" value="CHLORIDE INTRACELLULAR CHANNEL PROTEIN 6"/>
    <property type="match status" value="1"/>
</dbReference>
<keyword evidence="12" id="KW-0472">Membrane</keyword>
<dbReference type="FunFam" id="3.40.30.10:FF:000021">
    <property type="entry name" value="Chloride intracellular channel 4"/>
    <property type="match status" value="1"/>
</dbReference>
<keyword evidence="9" id="KW-1133">Transmembrane helix</keyword>
<comment type="catalytic activity">
    <reaction evidence="16">
        <text>chloride(in) = chloride(out)</text>
        <dbReference type="Rhea" id="RHEA:29823"/>
        <dbReference type="ChEBI" id="CHEBI:17996"/>
    </reaction>
</comment>
<dbReference type="Ensembl" id="ENSAPOT00000030135.1">
    <property type="protein sequence ID" value="ENSAPOP00000034396.1"/>
    <property type="gene ID" value="ENSAPOG00000023616.1"/>
</dbReference>
<evidence type="ECO:0000256" key="12">
    <source>
        <dbReference type="ARBA" id="ARBA00023136"/>
    </source>
</evidence>
<evidence type="ECO:0000313" key="19">
    <source>
        <dbReference type="Ensembl" id="ENSAPOP00000034396.1"/>
    </source>
</evidence>
<keyword evidence="15" id="KW-0407">Ion channel</keyword>
<dbReference type="GO" id="GO:0034707">
    <property type="term" value="C:chloride channel complex"/>
    <property type="evidence" value="ECO:0007669"/>
    <property type="project" value="UniProtKB-KW"/>
</dbReference>
<reference evidence="19" key="2">
    <citation type="submission" date="2025-09" db="UniProtKB">
        <authorList>
            <consortium name="Ensembl"/>
        </authorList>
    </citation>
    <scope>IDENTIFICATION</scope>
</reference>
<keyword evidence="10" id="KW-0560">Oxidoreductase</keyword>
<evidence type="ECO:0000256" key="10">
    <source>
        <dbReference type="ARBA" id="ARBA00023002"/>
    </source>
</evidence>
<dbReference type="InterPro" id="IPR036282">
    <property type="entry name" value="Glutathione-S-Trfase_C_sf"/>
</dbReference>
<dbReference type="InterPro" id="IPR002946">
    <property type="entry name" value="CLIC"/>
</dbReference>
<feature type="region of interest" description="Disordered" evidence="17">
    <location>
        <begin position="663"/>
        <end position="695"/>
    </location>
</feature>
<feature type="compositionally biased region" description="Basic and acidic residues" evidence="17">
    <location>
        <begin position="237"/>
        <end position="262"/>
    </location>
</feature>
<feature type="compositionally biased region" description="Polar residues" evidence="17">
    <location>
        <begin position="305"/>
        <end position="329"/>
    </location>
</feature>
<dbReference type="GO" id="GO:0005886">
    <property type="term" value="C:plasma membrane"/>
    <property type="evidence" value="ECO:0007669"/>
    <property type="project" value="UniProtKB-SubCell"/>
</dbReference>
<feature type="region of interest" description="Disordered" evidence="17">
    <location>
        <begin position="214"/>
        <end position="345"/>
    </location>
</feature>
<evidence type="ECO:0000256" key="13">
    <source>
        <dbReference type="ARBA" id="ARBA00023173"/>
    </source>
</evidence>
<evidence type="ECO:0000256" key="3">
    <source>
        <dbReference type="ARBA" id="ARBA00007655"/>
    </source>
</evidence>
<sequence>MAQSSSCPNPDLSNVAVIHSPLGVCSDLDSQRGREDEGEEEDEEVELAEEVGEDVLMMGATGQEQTEDESKEQSEREEGRIIQEALLPNGEMGEGKGGGSLEENEDGDVEMGDEQQEIVDELTTKTENQCHSLVEEANQQALDSNGEHEEETGNEETGQKDGELEVGDELEENVDKQTIQNECEETKMLTKKSSHSSMLVEVERVDWQVLDSDGECEGELVNDEEENEQNEEIPSGKTEETGNDEAVHDEDVAIVESGERTESSNNDQEETEVCPGDVTKDAEDLETDLTPVTTEIYEQVPFNPNEASTPIDTFSATEEVSGQTDQVTNDVEDEMNSGEKENSELDISIEAKIEDVEVHETAQDATSDFGDVDVEANQMVEQPDITLVPSKEQSKSEGGIEETGMDGIDQKEEEQERQVEANAVEVMDGGGQSVKEEGRESANVARELTGEEENRDPEMQEEKLENTVMVVLLEPVVHCAEEVPVDTHPEESLDEVEEAFELDEHGEDEQLRGEENEPTTDGGGELQEHPLQPLREAGTDWGDKTQLERRPEEDVVAGGEETMEGEPVTVLDDDTEDESRQPEEQIPVAVTSSCDDATDKPKDEELQGERVEENDEKQKEETNEKQKEHNTEVELDINGRVKGLKQAMENGILFPEPTKEGLGKARVLSSKRKDNDWIKKDQPEEETAPEMKDWRKELKPVKKDIWEAERGKKEWGRKEDTSQLKKQDWIKELKSVIKDESMPKKRDDQVKKKRVVLLEDGHSYIPQREEMIEEKREEVKLISHRRVESPLPPVCRNSKTQQDQEYEISLYVKAGSDGESIGNCPFSQRLFMILWLKGVIFNVTTVDLKRKPADLQDLAPGTNPPFMTFNGEVKVDVNKIEEFLEEKLAPPRYPRLAPKHPEANTAGIDVFAKFSAYIKNPRKDTNDALEKALLKSLRRLDDFLRTPLSEEIDADASGDLPESSRSFLDGPDLTLADCNLLPKLHILKVVAKKYRGFEIPEEMAGVWRYLNCAYKREEFTSTCPAEREIEFAYLDVVKRIK</sequence>
<evidence type="ECO:0000256" key="7">
    <source>
        <dbReference type="ARBA" id="ARBA00022692"/>
    </source>
</evidence>
<dbReference type="GO" id="GO:0005737">
    <property type="term" value="C:cytoplasm"/>
    <property type="evidence" value="ECO:0007669"/>
    <property type="project" value="UniProtKB-SubCell"/>
</dbReference>
<feature type="compositionally biased region" description="Acidic residues" evidence="17">
    <location>
        <begin position="214"/>
        <end position="231"/>
    </location>
</feature>
<reference evidence="19" key="1">
    <citation type="submission" date="2025-08" db="UniProtKB">
        <authorList>
            <consortium name="Ensembl"/>
        </authorList>
    </citation>
    <scope>IDENTIFICATION</scope>
</reference>
<dbReference type="Pfam" id="PF13410">
    <property type="entry name" value="GST_C_2"/>
    <property type="match status" value="1"/>
</dbReference>
<keyword evidence="4" id="KW-0813">Transport</keyword>
<dbReference type="STRING" id="80966.ENSAPOP00000034396"/>
<evidence type="ECO:0000256" key="2">
    <source>
        <dbReference type="ARBA" id="ARBA00004496"/>
    </source>
</evidence>
<dbReference type="PRINTS" id="PR01263">
    <property type="entry name" value="INTCLCHANNEL"/>
</dbReference>
<name>A0A3Q1GUE8_9TELE</name>
<evidence type="ECO:0000256" key="5">
    <source>
        <dbReference type="ARBA" id="ARBA00022475"/>
    </source>
</evidence>
<dbReference type="InterPro" id="IPR053823">
    <property type="entry name" value="CLIC_N"/>
</dbReference>
<dbReference type="InterPro" id="IPR040079">
    <property type="entry name" value="Glutathione_S-Trfase"/>
</dbReference>
<dbReference type="SFLD" id="SFLDG00358">
    <property type="entry name" value="Main_(cytGST)"/>
    <property type="match status" value="1"/>
</dbReference>
<dbReference type="AlphaFoldDB" id="A0A3Q1GUE8"/>
<feature type="compositionally biased region" description="Basic and acidic residues" evidence="17">
    <location>
        <begin position="537"/>
        <end position="553"/>
    </location>
</feature>
<feature type="region of interest" description="Disordered" evidence="17">
    <location>
        <begin position="135"/>
        <end position="175"/>
    </location>
</feature>
<dbReference type="NCBIfam" id="TIGR00862">
    <property type="entry name" value="O-ClC"/>
    <property type="match status" value="1"/>
</dbReference>
<dbReference type="PANTHER" id="PTHR45476">
    <property type="entry name" value="CHLORIDE INTRACELLULAR CHANNEL PROTEIN 6-RELATED"/>
    <property type="match status" value="1"/>
</dbReference>
<dbReference type="GeneTree" id="ENSGT00940000159602"/>
<evidence type="ECO:0000256" key="16">
    <source>
        <dbReference type="ARBA" id="ARBA00024167"/>
    </source>
</evidence>
<dbReference type="SUPFAM" id="SSF47616">
    <property type="entry name" value="GST C-terminal domain-like"/>
    <property type="match status" value="1"/>
</dbReference>
<proteinExistence type="inferred from homology"/>
<feature type="compositionally biased region" description="Basic and acidic residues" evidence="17">
    <location>
        <begin position="671"/>
        <end position="682"/>
    </location>
</feature>
<keyword evidence="14" id="KW-0868">Chloride</keyword>
<evidence type="ECO:0000259" key="18">
    <source>
        <dbReference type="Pfam" id="PF22441"/>
    </source>
</evidence>
<dbReference type="Gene3D" id="1.20.1050.10">
    <property type="match status" value="1"/>
</dbReference>
<evidence type="ECO:0000256" key="9">
    <source>
        <dbReference type="ARBA" id="ARBA00022989"/>
    </source>
</evidence>
<evidence type="ECO:0000256" key="11">
    <source>
        <dbReference type="ARBA" id="ARBA00023065"/>
    </source>
</evidence>
<keyword evidence="11" id="KW-0406">Ion transport</keyword>
<dbReference type="Proteomes" id="UP000257200">
    <property type="component" value="Unplaced"/>
</dbReference>
<feature type="compositionally biased region" description="Polar residues" evidence="17">
    <location>
        <begin position="1"/>
        <end position="12"/>
    </location>
</feature>
<keyword evidence="7" id="KW-0812">Transmembrane</keyword>
<dbReference type="FunFam" id="1.20.1050.10:FF:000001">
    <property type="entry name" value="Chloride intracellular channel 2"/>
    <property type="match status" value="1"/>
</dbReference>
<evidence type="ECO:0000256" key="4">
    <source>
        <dbReference type="ARBA" id="ARBA00022448"/>
    </source>
</evidence>
<keyword evidence="8" id="KW-0851">Voltage-gated channel</keyword>
<accession>A0A3Q1GUE8</accession>
<feature type="region of interest" description="Disordered" evidence="17">
    <location>
        <begin position="380"/>
        <end position="463"/>
    </location>
</feature>
<feature type="compositionally biased region" description="Acidic residues" evidence="17">
    <location>
        <begin position="492"/>
        <end position="507"/>
    </location>
</feature>
<dbReference type="SUPFAM" id="SSF52833">
    <property type="entry name" value="Thioredoxin-like"/>
    <property type="match status" value="1"/>
</dbReference>
<evidence type="ECO:0000256" key="1">
    <source>
        <dbReference type="ARBA" id="ARBA00004162"/>
    </source>
</evidence>
<feature type="compositionally biased region" description="Basic and acidic residues" evidence="17">
    <location>
        <begin position="482"/>
        <end position="491"/>
    </location>
</feature>
<keyword evidence="13" id="KW-0869">Chloride channel</keyword>
<dbReference type="CDD" id="cd03061">
    <property type="entry name" value="GST_N_CLIC"/>
    <property type="match status" value="1"/>
</dbReference>